<proteinExistence type="predicted"/>
<organism evidence="2 3">
    <name type="scientific">Yarrowia lipolytica</name>
    <name type="common">Candida lipolytica</name>
    <dbReference type="NCBI Taxonomy" id="4952"/>
    <lineage>
        <taxon>Eukaryota</taxon>
        <taxon>Fungi</taxon>
        <taxon>Dikarya</taxon>
        <taxon>Ascomycota</taxon>
        <taxon>Saccharomycotina</taxon>
        <taxon>Dipodascomycetes</taxon>
        <taxon>Dipodascales</taxon>
        <taxon>Dipodascales incertae sedis</taxon>
        <taxon>Yarrowia</taxon>
    </lineage>
</organism>
<reference evidence="2 3" key="1">
    <citation type="submission" date="2018-07" db="EMBL/GenBank/DDBJ databases">
        <title>Draft Genome Assemblies for Five Robust Yarrowia lipolytica Strains Exhibiting High Lipid Production and Pentose Sugar Utilization and Sugar Alcohol Secretion from Undetoxified Lignocellulosic Biomass Hydrolysates.</title>
        <authorList>
            <consortium name="DOE Joint Genome Institute"/>
            <person name="Walker C."/>
            <person name="Ryu S."/>
            <person name="Na H."/>
            <person name="Zane M."/>
            <person name="LaButti K."/>
            <person name="Lipzen A."/>
            <person name="Haridas S."/>
            <person name="Barry K."/>
            <person name="Grigoriev I.V."/>
            <person name="Quarterman J."/>
            <person name="Slininger P."/>
            <person name="Dien B."/>
            <person name="Trinh C.T."/>
        </authorList>
    </citation>
    <scope>NUCLEOTIDE SEQUENCE [LARGE SCALE GENOMIC DNA]</scope>
    <source>
        <strain evidence="2 3">YB392</strain>
    </source>
</reference>
<sequence length="712" mass="81259">MDIFLQTLLGSVMLNQHVDEESSYYEFFSGWISRNQHKWGVMTTRAYQNAVGRSEEYLLTTHRRTEKKLQLEISERSLPWLVLASHVLLGFTTDAAQISELMVFCGFRRVHEKVIKSIVEWSTYPSRLNMGDTSQEYTITAFENLQKAFSEGDSSESIGWRRLGYQKLMWKTIYQHHLSTPDLNPMFNTAGIVFYGLISLDDDRYAVLFIDAVTEALQFSRQFSANNEIELAQHIADTIAAYMKEYGHPWYFILLNPLRGWLHSTMSKALGMLTEPSACQFIAPRQLTANLKLVPTKVEALLSSIQQMLQDESIMKEYPPFSLVEYDGPWPLVFVENLHWSQHQLSSTHPNVFEQVSKNNPELKFAKELRVVDLPSLETGEISHDSFELLKCQAPSGVGQNEGITDNAGLQDELLDRNFASLMKRSNEFNIVPGRDYQTSPVDYISRKMVLHIWQCFKLRETMATNGQTRMLDFDDLVHVLSRGHDVYKVINHEEALWQSKGVEIAHGLDDCILIFIGADSAIQQVTWWEEGRLGWDVFSQESMVSFLPKTVEEAVEEGGRRDAPIQLSESDDEDPVNAKDTMSTPTQRRSRRVREQEVGSAETEEPNGYDFDSSSEDDLERTVSDPALPAQAQRRTSTQVPAHLRGLYDSIDPAMREGLYNKKHPLIRNLVKLIPKLSDRNMTEDSRPFSYDIREALGLAEGGNDVETNGN</sequence>
<evidence type="ECO:0000313" key="3">
    <source>
        <dbReference type="Proteomes" id="UP000256601"/>
    </source>
</evidence>
<dbReference type="Proteomes" id="UP000256601">
    <property type="component" value="Unassembled WGS sequence"/>
</dbReference>
<feature type="region of interest" description="Disordered" evidence="1">
    <location>
        <begin position="556"/>
        <end position="639"/>
    </location>
</feature>
<dbReference type="VEuPathDB" id="FungiDB:YALI1_F36344g"/>
<feature type="compositionally biased region" description="Acidic residues" evidence="1">
    <location>
        <begin position="603"/>
        <end position="620"/>
    </location>
</feature>
<dbReference type="InterPro" id="IPR012338">
    <property type="entry name" value="Beta-lactam/transpept-like"/>
</dbReference>
<protein>
    <submittedName>
        <fullName evidence="2">Uncharacterized protein</fullName>
    </submittedName>
</protein>
<evidence type="ECO:0000313" key="2">
    <source>
        <dbReference type="EMBL" id="RDW23383.1"/>
    </source>
</evidence>
<gene>
    <name evidence="2" type="ORF">B0I71DRAFT_136058</name>
</gene>
<dbReference type="VEuPathDB" id="FungiDB:YALI0_F28633g"/>
<name>A0A371BZ66_YARLL</name>
<evidence type="ECO:0000256" key="1">
    <source>
        <dbReference type="SAM" id="MobiDB-lite"/>
    </source>
</evidence>
<dbReference type="SUPFAM" id="SSF56601">
    <property type="entry name" value="beta-lactamase/transpeptidase-like"/>
    <property type="match status" value="1"/>
</dbReference>
<dbReference type="EMBL" id="KZ859089">
    <property type="protein sequence ID" value="RDW23383.1"/>
    <property type="molecule type" value="Genomic_DNA"/>
</dbReference>
<accession>A0A371BZ66</accession>
<dbReference type="AlphaFoldDB" id="A0A371BZ66"/>